<evidence type="ECO:0000313" key="2">
    <source>
        <dbReference type="EMBL" id="MSS43711.1"/>
    </source>
</evidence>
<dbReference type="GO" id="GO:0046872">
    <property type="term" value="F:metal ion binding"/>
    <property type="evidence" value="ECO:0007669"/>
    <property type="project" value="InterPro"/>
</dbReference>
<dbReference type="EMBL" id="VULR01000010">
    <property type="protein sequence ID" value="MSS43711.1"/>
    <property type="molecule type" value="Genomic_DNA"/>
</dbReference>
<dbReference type="RefSeq" id="WP_154484386.1">
    <property type="nucleotide sequence ID" value="NZ_VULR01000010.1"/>
</dbReference>
<evidence type="ECO:0000259" key="1">
    <source>
        <dbReference type="Pfam" id="PF05193"/>
    </source>
</evidence>
<evidence type="ECO:0000313" key="3">
    <source>
        <dbReference type="Proteomes" id="UP000462760"/>
    </source>
</evidence>
<feature type="domain" description="Peptidase M16 C-terminal" evidence="1">
    <location>
        <begin position="184"/>
        <end position="357"/>
    </location>
</feature>
<dbReference type="InterPro" id="IPR007863">
    <property type="entry name" value="Peptidase_M16_C"/>
</dbReference>
<dbReference type="InterPro" id="IPR011249">
    <property type="entry name" value="Metalloenz_LuxS/M16"/>
</dbReference>
<dbReference type="PANTHER" id="PTHR11851:SF186">
    <property type="entry name" value="INACTIVE METALLOPROTEASE YMFF-RELATED"/>
    <property type="match status" value="1"/>
</dbReference>
<dbReference type="OrthoDB" id="9762085at2"/>
<dbReference type="InterPro" id="IPR050361">
    <property type="entry name" value="MPP/UQCRC_Complex"/>
</dbReference>
<sequence>MATFNEILNIGNGINLNLIKTDKFKSNLISLYMEMPLNRDMVTKNALIPLVLKRGTNKYNTTLEVERSLEELYGGQLSLNINKKGERHVLRFTIESPKGIYVDDEEYFYDVISFLKEIVYNPYVEDGGFKKEYVDQEKENLKRIIEGKINDKRSYAITRCIEEMCKNEKYSIYEYGYVEDLDSIDNKNLYEHYKSILENSPIEIFYIGNYDNKMIDHIKNTFKMDRGNIIKVPREKITDAVQTKNMVYEDMQINQGKLVIGYRTGIPYEDNLYNALLVSSEILGGGPNSKLFRTVREKESLAYYINSKIYKYKSIMLIDAGIDFDKFEKTLEITREQIDELKEGIFSDEDIEIAKKAIVTSLKSVTDSNYLISEFFLSQVLSNDNRSVAEMIEDILNVSREEIIEASNKINVDTIYFLKNENL</sequence>
<dbReference type="NCBIfam" id="NF047422">
    <property type="entry name" value="YfmF_fam"/>
    <property type="match status" value="1"/>
</dbReference>
<dbReference type="PANTHER" id="PTHR11851">
    <property type="entry name" value="METALLOPROTEASE"/>
    <property type="match status" value="1"/>
</dbReference>
<dbReference type="Pfam" id="PF05193">
    <property type="entry name" value="Peptidase_M16_C"/>
    <property type="match status" value="1"/>
</dbReference>
<dbReference type="Proteomes" id="UP000462760">
    <property type="component" value="Unassembled WGS sequence"/>
</dbReference>
<dbReference type="Gene3D" id="3.30.830.10">
    <property type="entry name" value="Metalloenzyme, LuxS/M16 peptidase-like"/>
    <property type="match status" value="2"/>
</dbReference>
<proteinExistence type="predicted"/>
<gene>
    <name evidence="2" type="ORF">FYJ27_08225</name>
</gene>
<comment type="caution">
    <text evidence="2">The sequence shown here is derived from an EMBL/GenBank/DDBJ whole genome shotgun (WGS) entry which is preliminary data.</text>
</comment>
<dbReference type="SUPFAM" id="SSF63411">
    <property type="entry name" value="LuxS/MPP-like metallohydrolase"/>
    <property type="match status" value="2"/>
</dbReference>
<name>A0A844FIC9_9FIRM</name>
<reference evidence="2 3" key="1">
    <citation type="submission" date="2019-08" db="EMBL/GenBank/DDBJ databases">
        <title>In-depth cultivation of the pig gut microbiome towards novel bacterial diversity and tailored functional studies.</title>
        <authorList>
            <person name="Wylensek D."/>
            <person name="Hitch T.C.A."/>
            <person name="Clavel T."/>
        </authorList>
    </citation>
    <scope>NUCLEOTIDE SEQUENCE [LARGE SCALE GENOMIC DNA]</scope>
    <source>
        <strain evidence="2 3">Med78-601-WT-4W-RMD-3</strain>
    </source>
</reference>
<protein>
    <submittedName>
        <fullName evidence="2">Insulinase family protein</fullName>
    </submittedName>
</protein>
<organism evidence="2 3">
    <name type="scientific">Anaerosalibacter bizertensis</name>
    <dbReference type="NCBI Taxonomy" id="932217"/>
    <lineage>
        <taxon>Bacteria</taxon>
        <taxon>Bacillati</taxon>
        <taxon>Bacillota</taxon>
        <taxon>Tissierellia</taxon>
        <taxon>Tissierellales</taxon>
        <taxon>Sporanaerobacteraceae</taxon>
        <taxon>Anaerosalibacter</taxon>
    </lineage>
</organism>
<dbReference type="AlphaFoldDB" id="A0A844FIC9"/>
<accession>A0A844FIC9</accession>